<dbReference type="SUPFAM" id="SSF48452">
    <property type="entry name" value="TPR-like"/>
    <property type="match status" value="1"/>
</dbReference>
<dbReference type="EMBL" id="VDCI01000003">
    <property type="protein sequence ID" value="TNJ36997.1"/>
    <property type="molecule type" value="Genomic_DNA"/>
</dbReference>
<protein>
    <recommendedName>
        <fullName evidence="3">Tetratricopeptide repeat protein</fullName>
    </recommendedName>
</protein>
<dbReference type="RefSeq" id="WP_139626463.1">
    <property type="nucleotide sequence ID" value="NZ_VDCI01000003.1"/>
</dbReference>
<dbReference type="AlphaFoldDB" id="A0A5C4S1K2"/>
<evidence type="ECO:0000313" key="1">
    <source>
        <dbReference type="EMBL" id="TNJ36997.1"/>
    </source>
</evidence>
<dbReference type="InterPro" id="IPR011990">
    <property type="entry name" value="TPR-like_helical_dom_sf"/>
</dbReference>
<gene>
    <name evidence="1" type="ORF">FGF68_05335</name>
</gene>
<dbReference type="Gene3D" id="1.25.40.10">
    <property type="entry name" value="Tetratricopeptide repeat domain"/>
    <property type="match status" value="1"/>
</dbReference>
<evidence type="ECO:0000313" key="2">
    <source>
        <dbReference type="Proteomes" id="UP000309544"/>
    </source>
</evidence>
<keyword evidence="2" id="KW-1185">Reference proteome</keyword>
<dbReference type="Proteomes" id="UP000309544">
    <property type="component" value="Unassembled WGS sequence"/>
</dbReference>
<sequence>MKKSTLLKITAIASLVIIAVLGSVYGYISVRDYIKVKRDAEALDTARQFLKDNRPGKAFELLKVRDQGITGNQQQWLHLELDVLEHIGNADRLRYLYDRNPGIFSGHEAASIMVARSMLATRDFEEFTTLRSSWQQIKSRPESWFALDIDALIVQGEVEKAIEKLQDSSLEGEADAVRLTRLALLTSNLQEAWGYLERAFRIAPKNPDVRSFRAQILERMGKRDMARVEYVAAHLTDTSNPLYRDQLAEFYRRYDRLDLAVQTWAQDLDDRSADFIWLKALFWSKVATPTSLDSATPSDLYGALAPLVMYLQDLPQEAFWDEGVVKKYALNTRGFLEQRQEIYWLRILQAIKDDREQQAYELLLSHPFKRSSWNPDIEQALEQVLAYRLEQPQPVDAQGFFSRKGPASGKHQLFGQLDRLTTAQVPEPALRNLLQSKAIFPAIFMAGGWREAALQLRAHENLSDTFPDWFAYGMAQSIRFNRGAEQALHFIEKQKQTSHVRLLKGELLLASGKLEAGMEQLELLSGSDSAIGFRAAWLLTLAYLDMNEVAKARGTLAKQPQLGKSITGQEIKARIALAEGRPDDADSIYTSLKTTSPEAMAWLAKKAYRAKEWETAREMTMALQKQYPDRMQLRANLNAIDEAELEDTARTEGTE</sequence>
<comment type="caution">
    <text evidence="1">The sequence shown here is derived from an EMBL/GenBank/DDBJ whole genome shotgun (WGS) entry which is preliminary data.</text>
</comment>
<proteinExistence type="predicted"/>
<reference evidence="1 2" key="1">
    <citation type="submission" date="2019-05" db="EMBL/GenBank/DDBJ databases">
        <title>Draft Whole-Genome sequence of the green sulfur bacterium Prosthecochloris vibrioformis DSM 260.</title>
        <authorList>
            <person name="Meyer T.E."/>
            <person name="Kyndt J.A."/>
        </authorList>
    </citation>
    <scope>NUCLEOTIDE SEQUENCE [LARGE SCALE GENOMIC DNA]</scope>
    <source>
        <strain evidence="1 2">DSM 260</strain>
    </source>
</reference>
<accession>A0A5C4S1K2</accession>
<organism evidence="1 2">
    <name type="scientific">Prosthecochloris vibrioformis</name>
    <name type="common">Chlorobium vibrioforme</name>
    <dbReference type="NCBI Taxonomy" id="1098"/>
    <lineage>
        <taxon>Bacteria</taxon>
        <taxon>Pseudomonadati</taxon>
        <taxon>Chlorobiota</taxon>
        <taxon>Chlorobiia</taxon>
        <taxon>Chlorobiales</taxon>
        <taxon>Chlorobiaceae</taxon>
        <taxon>Prosthecochloris</taxon>
    </lineage>
</organism>
<evidence type="ECO:0008006" key="3">
    <source>
        <dbReference type="Google" id="ProtNLM"/>
    </source>
</evidence>
<name>A0A5C4S1K2_PROVB</name>